<name>A0A1U7IJD3_9CYAN</name>
<dbReference type="EMBL" id="MRCE01000012">
    <property type="protein sequence ID" value="OKH37256.1"/>
    <property type="molecule type" value="Genomic_DNA"/>
</dbReference>
<keyword evidence="1" id="KW-0812">Transmembrane</keyword>
<dbReference type="STRING" id="454136.NIES2119_13445"/>
<accession>A0A1U7IJD3</accession>
<protein>
    <submittedName>
        <fullName evidence="2">Uncharacterized protein</fullName>
    </submittedName>
</protein>
<sequence>MALILAAFCGRWGCTWWEGIITLIVMNFPAVAFLLFCFIILLLLAIIEAVDFITTFGKPKQEIPTVNKLEKQNKPILLATNILGRAVKTRIDNRRNKHESE</sequence>
<proteinExistence type="predicted"/>
<evidence type="ECO:0000313" key="2">
    <source>
        <dbReference type="EMBL" id="OKH37256.1"/>
    </source>
</evidence>
<keyword evidence="1" id="KW-0472">Membrane</keyword>
<reference evidence="2 3" key="1">
    <citation type="submission" date="2016-11" db="EMBL/GenBank/DDBJ databases">
        <title>Draft Genome Sequences of Nine Cyanobacterial Strains from Diverse Habitats.</title>
        <authorList>
            <person name="Zhu T."/>
            <person name="Hou S."/>
            <person name="Lu X."/>
            <person name="Hess W.R."/>
        </authorList>
    </citation>
    <scope>NUCLEOTIDE SEQUENCE [LARGE SCALE GENOMIC DNA]</scope>
    <source>
        <strain evidence="2 3">IAM M-71</strain>
    </source>
</reference>
<gene>
    <name evidence="2" type="ORF">NIES2119_13445</name>
</gene>
<comment type="caution">
    <text evidence="2">The sequence shown here is derived from an EMBL/GenBank/DDBJ whole genome shotgun (WGS) entry which is preliminary data.</text>
</comment>
<feature type="transmembrane region" description="Helical" evidence="1">
    <location>
        <begin position="23"/>
        <end position="50"/>
    </location>
</feature>
<dbReference type="Proteomes" id="UP000185860">
    <property type="component" value="Unassembled WGS sequence"/>
</dbReference>
<organism evidence="2 3">
    <name type="scientific">[Phormidium ambiguum] IAM M-71</name>
    <dbReference type="NCBI Taxonomy" id="454136"/>
    <lineage>
        <taxon>Bacteria</taxon>
        <taxon>Bacillati</taxon>
        <taxon>Cyanobacteriota</taxon>
        <taxon>Cyanophyceae</taxon>
        <taxon>Oscillatoriophycideae</taxon>
        <taxon>Aerosakkonematales</taxon>
        <taxon>Aerosakkonemataceae</taxon>
        <taxon>Floridanema</taxon>
    </lineage>
</organism>
<evidence type="ECO:0000313" key="3">
    <source>
        <dbReference type="Proteomes" id="UP000185860"/>
    </source>
</evidence>
<dbReference type="RefSeq" id="WP_073594005.1">
    <property type="nucleotide sequence ID" value="NZ_MRCE01000012.1"/>
</dbReference>
<dbReference type="OrthoDB" id="583626at2"/>
<keyword evidence="1" id="KW-1133">Transmembrane helix</keyword>
<evidence type="ECO:0000256" key="1">
    <source>
        <dbReference type="SAM" id="Phobius"/>
    </source>
</evidence>
<dbReference type="AlphaFoldDB" id="A0A1U7IJD3"/>